<dbReference type="InterPro" id="IPR040198">
    <property type="entry name" value="Fido_containing"/>
</dbReference>
<feature type="domain" description="Fido" evidence="2">
    <location>
        <begin position="40"/>
        <end position="122"/>
    </location>
</feature>
<evidence type="ECO:0000313" key="3">
    <source>
        <dbReference type="Proteomes" id="UP000050741"/>
    </source>
</evidence>
<dbReference type="Proteomes" id="UP000050741">
    <property type="component" value="Unassembled WGS sequence"/>
</dbReference>
<accession>A0A183BZQ5</accession>
<dbReference type="AlphaFoldDB" id="A0A183BZQ5"/>
<protein>
    <submittedName>
        <fullName evidence="4">Fido domain-containing protein</fullName>
    </submittedName>
</protein>
<keyword evidence="3" id="KW-1185">Reference proteome</keyword>
<sequence length="122" mass="13741">MTKRRQRMVSLPVKSEGEWRDVNATRQCCAPTVASHRLPEIATTILSLHKSILGRHVGAGVLRTHDVSVGDDFDPMDWDEVPAEMDKYVQWLDAEMKAGVMSAAEFAAHASHRFLFIHPFIL</sequence>
<dbReference type="WBParaSite" id="GPLIN_000609600">
    <property type="protein sequence ID" value="GPLIN_000609600"/>
    <property type="gene ID" value="GPLIN_000609600"/>
</dbReference>
<evidence type="ECO:0000259" key="2">
    <source>
        <dbReference type="PROSITE" id="PS51459"/>
    </source>
</evidence>
<proteinExistence type="predicted"/>
<name>A0A183BZQ5_GLOPA</name>
<reference evidence="3" key="2">
    <citation type="submission" date="2014-05" db="EMBL/GenBank/DDBJ databases">
        <title>The genome and life-stage specific transcriptomes of Globodera pallida elucidate key aspects of plant parasitism by a cyst nematode.</title>
        <authorList>
            <person name="Cotton J.A."/>
            <person name="Lilley C.J."/>
            <person name="Jones L.M."/>
            <person name="Kikuchi T."/>
            <person name="Reid A.J."/>
            <person name="Thorpe P."/>
            <person name="Tsai I.J."/>
            <person name="Beasley H."/>
            <person name="Blok V."/>
            <person name="Cock P.J.A."/>
            <person name="Van den Akker S.E."/>
            <person name="Holroyd N."/>
            <person name="Hunt M."/>
            <person name="Mantelin S."/>
            <person name="Naghra H."/>
            <person name="Pain A."/>
            <person name="Palomares-Rius J.E."/>
            <person name="Zarowiecki M."/>
            <person name="Berriman M."/>
            <person name="Jones J.T."/>
            <person name="Urwin P.E."/>
        </authorList>
    </citation>
    <scope>NUCLEOTIDE SEQUENCE [LARGE SCALE GENOMIC DNA]</scope>
    <source>
        <strain evidence="3">Lindley</strain>
    </source>
</reference>
<dbReference type="PROSITE" id="PS51459">
    <property type="entry name" value="FIDO"/>
    <property type="match status" value="1"/>
</dbReference>
<dbReference type="PANTHER" id="PTHR13504:SF38">
    <property type="entry name" value="FIDO DOMAIN-CONTAINING PROTEIN"/>
    <property type="match status" value="1"/>
</dbReference>
<reference evidence="3" key="1">
    <citation type="submission" date="2013-12" db="EMBL/GenBank/DDBJ databases">
        <authorList>
            <person name="Aslett M."/>
        </authorList>
    </citation>
    <scope>NUCLEOTIDE SEQUENCE [LARGE SCALE GENOMIC DNA]</scope>
    <source>
        <strain evidence="3">Lindley</strain>
    </source>
</reference>
<dbReference type="Pfam" id="PF02661">
    <property type="entry name" value="Fic"/>
    <property type="match status" value="1"/>
</dbReference>
<dbReference type="Gene3D" id="1.10.3290.10">
    <property type="entry name" value="Fido-like domain"/>
    <property type="match status" value="1"/>
</dbReference>
<organism evidence="3 4">
    <name type="scientific">Globodera pallida</name>
    <name type="common">Potato cyst nematode worm</name>
    <name type="synonym">Heterodera pallida</name>
    <dbReference type="NCBI Taxonomy" id="36090"/>
    <lineage>
        <taxon>Eukaryota</taxon>
        <taxon>Metazoa</taxon>
        <taxon>Ecdysozoa</taxon>
        <taxon>Nematoda</taxon>
        <taxon>Chromadorea</taxon>
        <taxon>Rhabditida</taxon>
        <taxon>Tylenchina</taxon>
        <taxon>Tylenchomorpha</taxon>
        <taxon>Tylenchoidea</taxon>
        <taxon>Heteroderidae</taxon>
        <taxon>Heteroderinae</taxon>
        <taxon>Globodera</taxon>
    </lineage>
</organism>
<dbReference type="PANTHER" id="PTHR13504">
    <property type="entry name" value="FIDO DOMAIN-CONTAINING PROTEIN DDB_G0283145"/>
    <property type="match status" value="1"/>
</dbReference>
<dbReference type="SUPFAM" id="SSF140931">
    <property type="entry name" value="Fic-like"/>
    <property type="match status" value="1"/>
</dbReference>
<dbReference type="InterPro" id="IPR003812">
    <property type="entry name" value="Fido"/>
</dbReference>
<reference evidence="4" key="3">
    <citation type="submission" date="2016-06" db="UniProtKB">
        <authorList>
            <consortium name="WormBaseParasite"/>
        </authorList>
    </citation>
    <scope>IDENTIFICATION</scope>
</reference>
<evidence type="ECO:0000313" key="4">
    <source>
        <dbReference type="WBParaSite" id="GPLIN_000609600"/>
    </source>
</evidence>
<evidence type="ECO:0000256" key="1">
    <source>
        <dbReference type="PIRSR" id="PIRSR640198-1"/>
    </source>
</evidence>
<feature type="active site" evidence="1">
    <location>
        <position position="118"/>
    </location>
</feature>
<dbReference type="InterPro" id="IPR036597">
    <property type="entry name" value="Fido-like_dom_sf"/>
</dbReference>